<feature type="compositionally biased region" description="Basic residues" evidence="1">
    <location>
        <begin position="43"/>
        <end position="73"/>
    </location>
</feature>
<gene>
    <name evidence="2" type="ORF">CBM2605_A260195</name>
</gene>
<dbReference type="Proteomes" id="UP000256710">
    <property type="component" value="Unassembled WGS sequence"/>
</dbReference>
<reference evidence="2 3" key="1">
    <citation type="submission" date="2018-01" db="EMBL/GenBank/DDBJ databases">
        <authorList>
            <person name="Clerissi C."/>
        </authorList>
    </citation>
    <scope>NUCLEOTIDE SEQUENCE [LARGE SCALE GENOMIC DNA]</scope>
    <source>
        <strain evidence="2">Cupriavidus taiwanensis STM 6082</strain>
    </source>
</reference>
<evidence type="ECO:0000256" key="1">
    <source>
        <dbReference type="SAM" id="MobiDB-lite"/>
    </source>
</evidence>
<sequence>MRRGARPVHQPRPGWRARRQRLRDQRCDGGDPGAPGAGAGRGGGRHRRPVRHDGRPHRRGAHRAGRQRPHPYPHHGVLGQVRVGILRPVPRRGGLGRQPGQGQQDDLPDGPGQHRRGPARSGAGHPGRRRHGDGQARHAVPGHRASGQGRIPLPDLRVPGQRRVRDAQGRRAERLAGPRQGHDGIAAGLPPRRRRRHPDLLCARCRAAAAGLTADGPRMELLGFSASQVHPLASLTEAGSFLSGNAASLFCSCGRIFPLKRSPRRPMTGASRCASWPARPSSTCTWPTPPTPRIRRTSIRPMRTTW</sequence>
<comment type="caution">
    <text evidence="2">The sequence shown here is derived from an EMBL/GenBank/DDBJ whole genome shotgun (WGS) entry which is preliminary data.</text>
</comment>
<organism evidence="2 3">
    <name type="scientific">Cupriavidus neocaledonicus</name>
    <dbReference type="NCBI Taxonomy" id="1040979"/>
    <lineage>
        <taxon>Bacteria</taxon>
        <taxon>Pseudomonadati</taxon>
        <taxon>Pseudomonadota</taxon>
        <taxon>Betaproteobacteria</taxon>
        <taxon>Burkholderiales</taxon>
        <taxon>Burkholderiaceae</taxon>
        <taxon>Cupriavidus</taxon>
    </lineage>
</organism>
<accession>A0ABY1V1D5</accession>
<keyword evidence="3" id="KW-1185">Reference proteome</keyword>
<dbReference type="EMBL" id="OFTC01000019">
    <property type="protein sequence ID" value="SOZ36356.1"/>
    <property type="molecule type" value="Genomic_DNA"/>
</dbReference>
<evidence type="ECO:0000313" key="2">
    <source>
        <dbReference type="EMBL" id="SOZ36356.1"/>
    </source>
</evidence>
<evidence type="ECO:0000313" key="3">
    <source>
        <dbReference type="Proteomes" id="UP000256710"/>
    </source>
</evidence>
<feature type="compositionally biased region" description="Low complexity" evidence="1">
    <location>
        <begin position="100"/>
        <end position="111"/>
    </location>
</feature>
<feature type="compositionally biased region" description="Gly residues" evidence="1">
    <location>
        <begin position="30"/>
        <end position="42"/>
    </location>
</feature>
<feature type="compositionally biased region" description="Low complexity" evidence="1">
    <location>
        <begin position="81"/>
        <end position="92"/>
    </location>
</feature>
<name>A0ABY1V1D5_9BURK</name>
<feature type="region of interest" description="Disordered" evidence="1">
    <location>
        <begin position="1"/>
        <end position="192"/>
    </location>
</feature>
<proteinExistence type="predicted"/>
<protein>
    <submittedName>
        <fullName evidence="2">Uncharacterized protein</fullName>
    </submittedName>
</protein>
<feature type="compositionally biased region" description="Basic and acidic residues" evidence="1">
    <location>
        <begin position="163"/>
        <end position="182"/>
    </location>
</feature>